<evidence type="ECO:0000313" key="2">
    <source>
        <dbReference type="EMBL" id="PJZ48217.1"/>
    </source>
</evidence>
<dbReference type="EMBL" id="NPDR01000007">
    <property type="protein sequence ID" value="PJZ48217.1"/>
    <property type="molecule type" value="Genomic_DNA"/>
</dbReference>
<evidence type="ECO:0000313" key="3">
    <source>
        <dbReference type="Proteomes" id="UP000231926"/>
    </source>
</evidence>
<dbReference type="Proteomes" id="UP000231926">
    <property type="component" value="Unassembled WGS sequence"/>
</dbReference>
<dbReference type="RefSeq" id="WP_100711261.1">
    <property type="nucleotide sequence ID" value="NZ_NPDR01000007.1"/>
</dbReference>
<dbReference type="AlphaFoldDB" id="A0A2M9Y9H5"/>
<keyword evidence="1" id="KW-0812">Transmembrane</keyword>
<reference evidence="2 3" key="1">
    <citation type="submission" date="2017-07" db="EMBL/GenBank/DDBJ databases">
        <title>Leptospira spp. isolated from tropical soils.</title>
        <authorList>
            <person name="Thibeaux R."/>
            <person name="Iraola G."/>
            <person name="Ferres I."/>
            <person name="Bierque E."/>
            <person name="Girault D."/>
            <person name="Soupe-Gilbert M.-E."/>
            <person name="Picardeau M."/>
            <person name="Goarant C."/>
        </authorList>
    </citation>
    <scope>NUCLEOTIDE SEQUENCE [LARGE SCALE GENOMIC DNA]</scope>
    <source>
        <strain evidence="2 3">FH4-C-A2</strain>
    </source>
</reference>
<sequence>MGKILKDCLPMKEEIEKRKSDPNWSKNLASCVIDRYTKEESSKKLVQFPIRNVLAVAAALLLGISIGWYSFAGQLNPEDEYYLGVSSILEGESYLTTLEE</sequence>
<organism evidence="2 3">
    <name type="scientific">Leptospira saintgironsiae</name>
    <dbReference type="NCBI Taxonomy" id="2023183"/>
    <lineage>
        <taxon>Bacteria</taxon>
        <taxon>Pseudomonadati</taxon>
        <taxon>Spirochaetota</taxon>
        <taxon>Spirochaetia</taxon>
        <taxon>Leptospirales</taxon>
        <taxon>Leptospiraceae</taxon>
        <taxon>Leptospira</taxon>
    </lineage>
</organism>
<proteinExistence type="predicted"/>
<keyword evidence="1" id="KW-1133">Transmembrane helix</keyword>
<dbReference type="OrthoDB" id="343284at2"/>
<evidence type="ECO:0000256" key="1">
    <source>
        <dbReference type="SAM" id="Phobius"/>
    </source>
</evidence>
<feature type="transmembrane region" description="Helical" evidence="1">
    <location>
        <begin position="53"/>
        <end position="71"/>
    </location>
</feature>
<accession>A0A2M9Y9H5</accession>
<protein>
    <submittedName>
        <fullName evidence="2">Uncharacterized protein</fullName>
    </submittedName>
</protein>
<comment type="caution">
    <text evidence="2">The sequence shown here is derived from an EMBL/GenBank/DDBJ whole genome shotgun (WGS) entry which is preliminary data.</text>
</comment>
<keyword evidence="1" id="KW-0472">Membrane</keyword>
<gene>
    <name evidence="2" type="ORF">CH362_15655</name>
</gene>
<name>A0A2M9Y9H5_9LEPT</name>
<keyword evidence="3" id="KW-1185">Reference proteome</keyword>